<dbReference type="STRING" id="225359.A0A2S4PZH1"/>
<keyword evidence="13" id="KW-1185">Reference proteome</keyword>
<dbReference type="GO" id="GO:0005524">
    <property type="term" value="F:ATP binding"/>
    <property type="evidence" value="ECO:0007669"/>
    <property type="project" value="UniProtKB-UniRule"/>
</dbReference>
<dbReference type="GO" id="GO:0010906">
    <property type="term" value="P:regulation of glucose metabolic process"/>
    <property type="evidence" value="ECO:0007669"/>
    <property type="project" value="TreeGrafter"/>
</dbReference>
<dbReference type="InterPro" id="IPR018955">
    <property type="entry name" value="BCDHK/PDK_N"/>
</dbReference>
<evidence type="ECO:0000313" key="12">
    <source>
        <dbReference type="EMBL" id="POS87407.1"/>
    </source>
</evidence>
<dbReference type="Pfam" id="PF10436">
    <property type="entry name" value="BCDHK_Adom3"/>
    <property type="match status" value="1"/>
</dbReference>
<keyword evidence="7 10" id="KW-0067">ATP-binding</keyword>
<organism evidence="12 13">
    <name type="scientific">Erysiphe pulchra</name>
    <dbReference type="NCBI Taxonomy" id="225359"/>
    <lineage>
        <taxon>Eukaryota</taxon>
        <taxon>Fungi</taxon>
        <taxon>Dikarya</taxon>
        <taxon>Ascomycota</taxon>
        <taxon>Pezizomycotina</taxon>
        <taxon>Leotiomycetes</taxon>
        <taxon>Erysiphales</taxon>
        <taxon>Erysiphaceae</taxon>
        <taxon>Erysiphe</taxon>
    </lineage>
</organism>
<dbReference type="InterPro" id="IPR003594">
    <property type="entry name" value="HATPase_dom"/>
</dbReference>
<evidence type="ECO:0000256" key="4">
    <source>
        <dbReference type="ARBA" id="ARBA00022679"/>
    </source>
</evidence>
<dbReference type="PANTHER" id="PTHR11947:SF20">
    <property type="entry name" value="[3-METHYL-2-OXOBUTANOATE DEHYDROGENASE [LIPOAMIDE]] KINASE, MITOCHONDRIAL"/>
    <property type="match status" value="1"/>
</dbReference>
<keyword evidence="4 10" id="KW-0808">Transferase</keyword>
<keyword evidence="6 10" id="KW-0418">Kinase</keyword>
<protein>
    <recommendedName>
        <fullName evidence="10">Protein-serine/threonine kinase</fullName>
        <ecNumber evidence="10">2.7.11.-</ecNumber>
    </recommendedName>
</protein>
<dbReference type="Proteomes" id="UP000237438">
    <property type="component" value="Unassembled WGS sequence"/>
</dbReference>
<evidence type="ECO:0000256" key="5">
    <source>
        <dbReference type="ARBA" id="ARBA00022741"/>
    </source>
</evidence>
<dbReference type="Gene3D" id="3.30.565.10">
    <property type="entry name" value="Histidine kinase-like ATPase, C-terminal domain"/>
    <property type="match status" value="1"/>
</dbReference>
<evidence type="ECO:0000259" key="11">
    <source>
        <dbReference type="PROSITE" id="PS50109"/>
    </source>
</evidence>
<accession>A0A2S4PZH1</accession>
<keyword evidence="5 10" id="KW-0547">Nucleotide-binding</keyword>
<dbReference type="GO" id="GO:0005759">
    <property type="term" value="C:mitochondrial matrix"/>
    <property type="evidence" value="ECO:0007669"/>
    <property type="project" value="UniProtKB-SubCell"/>
</dbReference>
<proteinExistence type="inferred from homology"/>
<dbReference type="AlphaFoldDB" id="A0A2S4PZH1"/>
<evidence type="ECO:0000256" key="2">
    <source>
        <dbReference type="ARBA" id="ARBA00006155"/>
    </source>
</evidence>
<dbReference type="EMBL" id="PEDP01000133">
    <property type="protein sequence ID" value="POS87407.1"/>
    <property type="molecule type" value="Genomic_DNA"/>
</dbReference>
<keyword evidence="3" id="KW-0597">Phosphoprotein</keyword>
<dbReference type="InterPro" id="IPR039028">
    <property type="entry name" value="BCKD/PDK"/>
</dbReference>
<dbReference type="EC" id="2.7.11.-" evidence="10"/>
<keyword evidence="9 10" id="KW-0496">Mitochondrion</keyword>
<dbReference type="SUPFAM" id="SSF55874">
    <property type="entry name" value="ATPase domain of HSP90 chaperone/DNA topoisomerase II/histidine kinase"/>
    <property type="match status" value="1"/>
</dbReference>
<evidence type="ECO:0000256" key="8">
    <source>
        <dbReference type="ARBA" id="ARBA00022946"/>
    </source>
</evidence>
<comment type="similarity">
    <text evidence="2 10">Belongs to the PDK/BCKDK protein kinase family.</text>
</comment>
<evidence type="ECO:0000256" key="10">
    <source>
        <dbReference type="RuleBase" id="RU366032"/>
    </source>
</evidence>
<feature type="domain" description="Histidine kinase" evidence="11">
    <location>
        <begin position="273"/>
        <end position="434"/>
    </location>
</feature>
<evidence type="ECO:0000256" key="1">
    <source>
        <dbReference type="ARBA" id="ARBA00004305"/>
    </source>
</evidence>
<dbReference type="Gene3D" id="1.20.140.20">
    <property type="entry name" value="Alpha-ketoacid/pyruvate dehydrogenase kinase, N-terminal domain"/>
    <property type="match status" value="1"/>
</dbReference>
<dbReference type="PANTHER" id="PTHR11947">
    <property type="entry name" value="PYRUVATE DEHYDROGENASE KINASE"/>
    <property type="match status" value="1"/>
</dbReference>
<evidence type="ECO:0000256" key="6">
    <source>
        <dbReference type="ARBA" id="ARBA00022777"/>
    </source>
</evidence>
<sequence>MNLSKYRKIHKFWALPFLRINEKCRYFSISARRNSYPKIITNVVTDHQIAKYANQPLREIKLADLIKYGRAPISLNALLSSANSTLSLLPIRLAYRIRAMWHLPFIIVANPNIRKIYNNYLNSLSTLLSYNFKYITMLDEETQFTKALITLVESHSQTISTLAQGFIECRKYMSSDEVTKFLNEHLRARIGTRLIAEQHIAIHNLFHQQQKLNSDANHQISSPHKGILDTSLKPADMINSCGCFVSDICESKYHVRPSWVINGDSSTTIAYIPVHLQYILTELLKNAFRATIENNTHQEPITITISPVPKSLKSSCQSASSINGQDSNLPEYPDHGVTIRIQDRGGGISPENIPHIWCYSFTTFSEENFQQSTRNCMNEFNINLDAGIRPNSIAGLGYGLPLARTYAEYFGGSISVQNLHGWGCDVYLRLKGLA</sequence>
<dbReference type="PRINTS" id="PR00344">
    <property type="entry name" value="BCTRLSENSOR"/>
</dbReference>
<feature type="non-terminal residue" evidence="12">
    <location>
        <position position="434"/>
    </location>
</feature>
<keyword evidence="8" id="KW-0809">Transit peptide</keyword>
<comment type="caution">
    <text evidence="12">The sequence shown here is derived from an EMBL/GenBank/DDBJ whole genome shotgun (WGS) entry which is preliminary data.</text>
</comment>
<dbReference type="GO" id="GO:0004740">
    <property type="term" value="F:pyruvate dehydrogenase (acetyl-transferring) kinase activity"/>
    <property type="evidence" value="ECO:0007669"/>
    <property type="project" value="TreeGrafter"/>
</dbReference>
<dbReference type="OrthoDB" id="3264224at2759"/>
<comment type="subcellular location">
    <subcellularLocation>
        <location evidence="1 10">Mitochondrion matrix</location>
    </subcellularLocation>
</comment>
<evidence type="ECO:0000256" key="3">
    <source>
        <dbReference type="ARBA" id="ARBA00022553"/>
    </source>
</evidence>
<evidence type="ECO:0000256" key="9">
    <source>
        <dbReference type="ARBA" id="ARBA00023128"/>
    </source>
</evidence>
<dbReference type="InterPro" id="IPR036890">
    <property type="entry name" value="HATPase_C_sf"/>
</dbReference>
<reference evidence="12 13" key="1">
    <citation type="submission" date="2017-10" db="EMBL/GenBank/DDBJ databases">
        <title>Development of genomic resources for the powdery mildew, Erysiphe pulchra.</title>
        <authorList>
            <person name="Wadl P.A."/>
            <person name="Mack B.M."/>
            <person name="Moore G."/>
            <person name="Beltz S.B."/>
        </authorList>
    </citation>
    <scope>NUCLEOTIDE SEQUENCE [LARGE SCALE GENOMIC DNA]</scope>
    <source>
        <strain evidence="12">Cflorida</strain>
    </source>
</reference>
<evidence type="ECO:0000256" key="7">
    <source>
        <dbReference type="ARBA" id="ARBA00022840"/>
    </source>
</evidence>
<name>A0A2S4PZH1_9PEZI</name>
<dbReference type="SMART" id="SM00387">
    <property type="entry name" value="HATPase_c"/>
    <property type="match status" value="1"/>
</dbReference>
<dbReference type="InterPro" id="IPR004358">
    <property type="entry name" value="Sig_transdc_His_kin-like_C"/>
</dbReference>
<dbReference type="InterPro" id="IPR005467">
    <property type="entry name" value="His_kinase_dom"/>
</dbReference>
<evidence type="ECO:0000313" key="13">
    <source>
        <dbReference type="Proteomes" id="UP000237438"/>
    </source>
</evidence>
<dbReference type="SUPFAM" id="SSF69012">
    <property type="entry name" value="alpha-ketoacid dehydrogenase kinase, N-terminal domain"/>
    <property type="match status" value="1"/>
</dbReference>
<dbReference type="PROSITE" id="PS50109">
    <property type="entry name" value="HIS_KIN"/>
    <property type="match status" value="1"/>
</dbReference>
<gene>
    <name evidence="12" type="ORF">EPUL_000662</name>
</gene>
<dbReference type="InterPro" id="IPR036784">
    <property type="entry name" value="AK/P_DHK_N_sf"/>
</dbReference>
<dbReference type="Pfam" id="PF02518">
    <property type="entry name" value="HATPase_c"/>
    <property type="match status" value="1"/>
</dbReference>